<comment type="catalytic activity">
    <reaction evidence="1">
        <text>inosine + phosphate = alpha-D-ribose 1-phosphate + hypoxanthine</text>
        <dbReference type="Rhea" id="RHEA:27646"/>
        <dbReference type="ChEBI" id="CHEBI:17368"/>
        <dbReference type="ChEBI" id="CHEBI:17596"/>
        <dbReference type="ChEBI" id="CHEBI:43474"/>
        <dbReference type="ChEBI" id="CHEBI:57720"/>
        <dbReference type="EC" id="2.4.2.1"/>
    </reaction>
    <physiologicalReaction direction="left-to-right" evidence="1">
        <dbReference type="Rhea" id="RHEA:27647"/>
    </physiologicalReaction>
</comment>
<dbReference type="PANTHER" id="PTHR30616:SF2">
    <property type="entry name" value="PURINE NUCLEOSIDE PHOSPHORYLASE LACC1"/>
    <property type="match status" value="1"/>
</dbReference>
<keyword evidence="6" id="KW-0378">Hydrolase</keyword>
<dbReference type="STRING" id="195103.CPF_2011"/>
<comment type="catalytic activity">
    <reaction evidence="10">
        <text>S-methyl-5'-thioadenosine + phosphate = 5-(methylsulfanyl)-alpha-D-ribose 1-phosphate + adenine</text>
        <dbReference type="Rhea" id="RHEA:11852"/>
        <dbReference type="ChEBI" id="CHEBI:16708"/>
        <dbReference type="ChEBI" id="CHEBI:17509"/>
        <dbReference type="ChEBI" id="CHEBI:43474"/>
        <dbReference type="ChEBI" id="CHEBI:58533"/>
        <dbReference type="EC" id="2.4.2.28"/>
    </reaction>
    <physiologicalReaction direction="left-to-right" evidence="10">
        <dbReference type="Rhea" id="RHEA:11853"/>
    </physiologicalReaction>
</comment>
<evidence type="ECO:0000256" key="2">
    <source>
        <dbReference type="ARBA" id="ARBA00003215"/>
    </source>
</evidence>
<dbReference type="NCBIfam" id="TIGR00726">
    <property type="entry name" value="peptidoglycan editing factor PgeF"/>
    <property type="match status" value="1"/>
</dbReference>
<keyword evidence="4" id="KW-0808">Transferase</keyword>
<evidence type="ECO:0000256" key="1">
    <source>
        <dbReference type="ARBA" id="ARBA00000553"/>
    </source>
</evidence>
<evidence type="ECO:0000256" key="8">
    <source>
        <dbReference type="ARBA" id="ARBA00047989"/>
    </source>
</evidence>
<protein>
    <recommendedName>
        <fullName evidence="11">Purine nucleoside phosphorylase</fullName>
    </recommendedName>
</protein>
<evidence type="ECO:0000256" key="9">
    <source>
        <dbReference type="ARBA" id="ARBA00048968"/>
    </source>
</evidence>
<dbReference type="eggNOG" id="COG1496">
    <property type="taxonomic scope" value="Bacteria"/>
</dbReference>
<name>A0A0H2YU62_CLOP1</name>
<evidence type="ECO:0000256" key="11">
    <source>
        <dbReference type="RuleBase" id="RU361274"/>
    </source>
</evidence>
<dbReference type="InterPro" id="IPR003730">
    <property type="entry name" value="Cu_polyphenol_OxRdtase"/>
</dbReference>
<dbReference type="AlphaFoldDB" id="A0A0H2YU62"/>
<evidence type="ECO:0000256" key="3">
    <source>
        <dbReference type="ARBA" id="ARBA00007353"/>
    </source>
</evidence>
<organism evidence="12 13">
    <name type="scientific">Clostridium perfringens (strain ATCC 13124 / DSM 756 / JCM 1290 / NCIMB 6125 / NCTC 8237 / Type A)</name>
    <dbReference type="NCBI Taxonomy" id="195103"/>
    <lineage>
        <taxon>Bacteria</taxon>
        <taxon>Bacillati</taxon>
        <taxon>Bacillota</taxon>
        <taxon>Clostridia</taxon>
        <taxon>Eubacteriales</taxon>
        <taxon>Clostridiaceae</taxon>
        <taxon>Clostridium</taxon>
    </lineage>
</organism>
<keyword evidence="7" id="KW-0862">Zinc</keyword>
<dbReference type="RefSeq" id="WP_003458458.1">
    <property type="nucleotide sequence ID" value="NC_008261.1"/>
</dbReference>
<comment type="catalytic activity">
    <reaction evidence="8">
        <text>adenosine + H2O + H(+) = inosine + NH4(+)</text>
        <dbReference type="Rhea" id="RHEA:24408"/>
        <dbReference type="ChEBI" id="CHEBI:15377"/>
        <dbReference type="ChEBI" id="CHEBI:15378"/>
        <dbReference type="ChEBI" id="CHEBI:16335"/>
        <dbReference type="ChEBI" id="CHEBI:17596"/>
        <dbReference type="ChEBI" id="CHEBI:28938"/>
        <dbReference type="EC" id="3.5.4.4"/>
    </reaction>
    <physiologicalReaction direction="left-to-right" evidence="8">
        <dbReference type="Rhea" id="RHEA:24409"/>
    </physiologicalReaction>
</comment>
<gene>
    <name evidence="12" type="ordered locus">CPF_2011</name>
</gene>
<keyword evidence="13" id="KW-1185">Reference proteome</keyword>
<dbReference type="HOGENOM" id="CLU_065784_0_2_9"/>
<keyword evidence="5" id="KW-0479">Metal-binding</keyword>
<dbReference type="SUPFAM" id="SSF64438">
    <property type="entry name" value="CNF1/YfiH-like putative cysteine hydrolases"/>
    <property type="match status" value="1"/>
</dbReference>
<comment type="similarity">
    <text evidence="3 11">Belongs to the purine nucleoside phosphorylase YfiH/LACC1 family.</text>
</comment>
<dbReference type="GO" id="GO:0005507">
    <property type="term" value="F:copper ion binding"/>
    <property type="evidence" value="ECO:0007669"/>
    <property type="project" value="TreeGrafter"/>
</dbReference>
<reference evidence="12 13" key="1">
    <citation type="journal article" date="2006" name="Genome Res.">
        <title>Skewed genomic variability in strains of the toxigenic bacterial pathogen, Clostridium perfringens.</title>
        <authorList>
            <person name="Myers G.S."/>
            <person name="Rasko D.A."/>
            <person name="Cheung J.K."/>
            <person name="Ravel J."/>
            <person name="Seshadri R."/>
            <person name="Deboy R.T."/>
            <person name="Ren Q."/>
            <person name="Varga J."/>
            <person name="Awad M.M."/>
            <person name="Brinkac L.M."/>
            <person name="Daugherty S.C."/>
            <person name="Haft D.H."/>
            <person name="Dodson R.J."/>
            <person name="Madupu R."/>
            <person name="Nelson W.C."/>
            <person name="Rosovitz M.J."/>
            <person name="Sullivan S.A."/>
            <person name="Khouri H."/>
            <person name="Dimitrov G.I."/>
            <person name="Watkins K.L."/>
            <person name="Mulligan S."/>
            <person name="Benton J."/>
            <person name="Radune D."/>
            <person name="Fisher D.J."/>
            <person name="Atkins H.S."/>
            <person name="Hiscox T."/>
            <person name="Jost B.H."/>
            <person name="Billington S.J."/>
            <person name="Songer J.G."/>
            <person name="McClane B.A."/>
            <person name="Titball R.W."/>
            <person name="Rood J.I."/>
            <person name="Melville S.B."/>
            <person name="Paulsen I.T."/>
        </authorList>
    </citation>
    <scope>NUCLEOTIDE SEQUENCE [LARGE SCALE GENOMIC DNA]</scope>
    <source>
        <strain evidence="13">ATCC 13124 / DSM 756 / JCM 1290 / NCIMB 6125 / NCTC 8237 / S 107 / Type A</strain>
    </source>
</reference>
<evidence type="ECO:0000256" key="10">
    <source>
        <dbReference type="ARBA" id="ARBA00049893"/>
    </source>
</evidence>
<evidence type="ECO:0000313" key="12">
    <source>
        <dbReference type="EMBL" id="ABG84355.1"/>
    </source>
</evidence>
<evidence type="ECO:0000313" key="13">
    <source>
        <dbReference type="Proteomes" id="UP000001823"/>
    </source>
</evidence>
<dbReference type="EMBL" id="CP000246">
    <property type="protein sequence ID" value="ABG84355.1"/>
    <property type="molecule type" value="Genomic_DNA"/>
</dbReference>
<dbReference type="PaxDb" id="195103-CPF_2011"/>
<dbReference type="GO" id="GO:0016787">
    <property type="term" value="F:hydrolase activity"/>
    <property type="evidence" value="ECO:0007669"/>
    <property type="project" value="UniProtKB-KW"/>
</dbReference>
<dbReference type="Gene3D" id="3.60.140.10">
    <property type="entry name" value="CNF1/YfiH-like putative cysteine hydrolases"/>
    <property type="match status" value="1"/>
</dbReference>
<dbReference type="Proteomes" id="UP000001823">
    <property type="component" value="Chromosome"/>
</dbReference>
<dbReference type="InterPro" id="IPR038371">
    <property type="entry name" value="Cu_polyphenol_OxRdtase_sf"/>
</dbReference>
<accession>A0A0H2YU62</accession>
<sequence length="234" mass="27058">MKREIIDNKEFIVFNDGNIKVRFSTALNNVNYKKEDEEGKKNLEDLKEIFKVDKVVYVNQTHSSDFIDATFENFKGDRDCDSLVTTDKNTLIGVFTADCVPVIAYDKEKEVIAAIHSGWKGTYNKIARKTCEYMKEKYGCENIKVIIGPHVRQCCYEVSEDLAEKFSEEFGKDVCNGRMLNLEKCVEIQLKGIVKKENITSTRICTYCEKEVKMHSYRQDQEKSGRLFSSIFID</sequence>
<comment type="function">
    <text evidence="2">Purine nucleoside enzyme that catalyzes the phosphorolysis of adenosine and inosine nucleosides, yielding D-ribose 1-phosphate and the respective free bases, adenine and hypoxanthine. Also catalyzes the phosphorolysis of S-methyl-5'-thioadenosine into adenine and S-methyl-5-thio-alpha-D-ribose 1-phosphate. Also has adenosine deaminase activity.</text>
</comment>
<dbReference type="Pfam" id="PF02578">
    <property type="entry name" value="Cu-oxidase_4"/>
    <property type="match status" value="1"/>
</dbReference>
<dbReference type="CDD" id="cd16833">
    <property type="entry name" value="YfiH"/>
    <property type="match status" value="1"/>
</dbReference>
<evidence type="ECO:0000256" key="4">
    <source>
        <dbReference type="ARBA" id="ARBA00022679"/>
    </source>
</evidence>
<evidence type="ECO:0000256" key="7">
    <source>
        <dbReference type="ARBA" id="ARBA00022833"/>
    </source>
</evidence>
<evidence type="ECO:0000256" key="5">
    <source>
        <dbReference type="ARBA" id="ARBA00022723"/>
    </source>
</evidence>
<comment type="catalytic activity">
    <reaction evidence="9">
        <text>adenosine + phosphate = alpha-D-ribose 1-phosphate + adenine</text>
        <dbReference type="Rhea" id="RHEA:27642"/>
        <dbReference type="ChEBI" id="CHEBI:16335"/>
        <dbReference type="ChEBI" id="CHEBI:16708"/>
        <dbReference type="ChEBI" id="CHEBI:43474"/>
        <dbReference type="ChEBI" id="CHEBI:57720"/>
        <dbReference type="EC" id="2.4.2.1"/>
    </reaction>
    <physiologicalReaction direction="left-to-right" evidence="9">
        <dbReference type="Rhea" id="RHEA:27643"/>
    </physiologicalReaction>
</comment>
<dbReference type="GO" id="GO:0017061">
    <property type="term" value="F:S-methyl-5-thioadenosine phosphorylase activity"/>
    <property type="evidence" value="ECO:0007669"/>
    <property type="project" value="UniProtKB-EC"/>
</dbReference>
<dbReference type="KEGG" id="cpf:CPF_2011"/>
<evidence type="ECO:0000256" key="6">
    <source>
        <dbReference type="ARBA" id="ARBA00022801"/>
    </source>
</evidence>
<dbReference type="InterPro" id="IPR011324">
    <property type="entry name" value="Cytotoxic_necrot_fac-like_cat"/>
</dbReference>
<proteinExistence type="inferred from homology"/>
<dbReference type="PANTHER" id="PTHR30616">
    <property type="entry name" value="UNCHARACTERIZED PROTEIN YFIH"/>
    <property type="match status" value="1"/>
</dbReference>